<reference evidence="8 9" key="1">
    <citation type="submission" date="2018-11" db="EMBL/GenBank/DDBJ databases">
        <title>Genomic Encyclopedia of Type Strains, Phase IV (KMG-IV): sequencing the most valuable type-strain genomes for metagenomic binning, comparative biology and taxonomic classification.</title>
        <authorList>
            <person name="Goeker M."/>
        </authorList>
    </citation>
    <scope>NUCLEOTIDE SEQUENCE [LARGE SCALE GENOMIC DNA]</scope>
    <source>
        <strain evidence="8 9">DSM 25623</strain>
    </source>
</reference>
<dbReference type="SUPFAM" id="SSF52833">
    <property type="entry name" value="Thioredoxin-like"/>
    <property type="match status" value="1"/>
</dbReference>
<feature type="transmembrane region" description="Helical" evidence="6">
    <location>
        <begin position="321"/>
        <end position="341"/>
    </location>
</feature>
<keyword evidence="4 6" id="KW-1133">Transmembrane helix</keyword>
<feature type="transmembrane region" description="Helical" evidence="6">
    <location>
        <begin position="183"/>
        <end position="204"/>
    </location>
</feature>
<dbReference type="Pfam" id="PF13899">
    <property type="entry name" value="Thioredoxin_7"/>
    <property type="match status" value="1"/>
</dbReference>
<keyword evidence="5 6" id="KW-0472">Membrane</keyword>
<evidence type="ECO:0000256" key="3">
    <source>
        <dbReference type="ARBA" id="ARBA00022748"/>
    </source>
</evidence>
<keyword evidence="9" id="KW-1185">Reference proteome</keyword>
<dbReference type="GO" id="GO:0045454">
    <property type="term" value="P:cell redox homeostasis"/>
    <property type="evidence" value="ECO:0007669"/>
    <property type="project" value="TreeGrafter"/>
</dbReference>
<dbReference type="GO" id="GO:0016020">
    <property type="term" value="C:membrane"/>
    <property type="evidence" value="ECO:0007669"/>
    <property type="project" value="UniProtKB-SubCell"/>
</dbReference>
<gene>
    <name evidence="8" type="ORF">EDC50_1817</name>
</gene>
<dbReference type="PANTHER" id="PTHR32234">
    <property type="entry name" value="THIOL:DISULFIDE INTERCHANGE PROTEIN DSBD"/>
    <property type="match status" value="1"/>
</dbReference>
<dbReference type="InterPro" id="IPR003834">
    <property type="entry name" value="Cyt_c_assmbl_TM_dom"/>
</dbReference>
<evidence type="ECO:0000256" key="5">
    <source>
        <dbReference type="ARBA" id="ARBA00023136"/>
    </source>
</evidence>
<dbReference type="OrthoDB" id="9811036at2"/>
<evidence type="ECO:0000259" key="7">
    <source>
        <dbReference type="Pfam" id="PF02683"/>
    </source>
</evidence>
<comment type="subcellular location">
    <subcellularLocation>
        <location evidence="1">Membrane</location>
        <topology evidence="1">Multi-pass membrane protein</topology>
    </subcellularLocation>
</comment>
<proteinExistence type="predicted"/>
<evidence type="ECO:0000256" key="2">
    <source>
        <dbReference type="ARBA" id="ARBA00022692"/>
    </source>
</evidence>
<feature type="transmembrane region" description="Helical" evidence="6">
    <location>
        <begin position="99"/>
        <end position="123"/>
    </location>
</feature>
<feature type="transmembrane region" description="Helical" evidence="6">
    <location>
        <begin position="295"/>
        <end position="315"/>
    </location>
</feature>
<feature type="transmembrane region" description="Helical" evidence="6">
    <location>
        <begin position="257"/>
        <end position="283"/>
    </location>
</feature>
<protein>
    <submittedName>
        <fullName evidence="8">Thiol:disulfide interchange protein</fullName>
    </submittedName>
</protein>
<dbReference type="PANTHER" id="PTHR32234:SF3">
    <property type="entry name" value="SUPPRESSION OF COPPER SENSITIVITY PROTEIN"/>
    <property type="match status" value="1"/>
</dbReference>
<comment type="caution">
    <text evidence="8">The sequence shown here is derived from an EMBL/GenBank/DDBJ whole genome shotgun (WGS) entry which is preliminary data.</text>
</comment>
<accession>A0A3N4VSD6</accession>
<dbReference type="CDD" id="cd02953">
    <property type="entry name" value="DsbDgamma"/>
    <property type="match status" value="1"/>
</dbReference>
<name>A0A3N4VSD6_9GAMM</name>
<dbReference type="AlphaFoldDB" id="A0A3N4VSD6"/>
<dbReference type="EMBL" id="RKQN01000002">
    <property type="protein sequence ID" value="RPE79987.1"/>
    <property type="molecule type" value="Genomic_DNA"/>
</dbReference>
<keyword evidence="2 6" id="KW-0812">Transmembrane</keyword>
<feature type="transmembrane region" description="Helical" evidence="6">
    <location>
        <begin position="225"/>
        <end position="251"/>
    </location>
</feature>
<dbReference type="Proteomes" id="UP000269708">
    <property type="component" value="Unassembled WGS sequence"/>
</dbReference>
<feature type="domain" description="Cytochrome C biogenesis protein transmembrane" evidence="7">
    <location>
        <begin position="101"/>
        <end position="312"/>
    </location>
</feature>
<keyword evidence="3" id="KW-0201">Cytochrome c-type biogenesis</keyword>
<dbReference type="InterPro" id="IPR035671">
    <property type="entry name" value="DsbD_gamma"/>
</dbReference>
<feature type="transmembrane region" description="Helical" evidence="6">
    <location>
        <begin position="144"/>
        <end position="163"/>
    </location>
</feature>
<dbReference type="GO" id="GO:0017004">
    <property type="term" value="P:cytochrome complex assembly"/>
    <property type="evidence" value="ECO:0007669"/>
    <property type="project" value="UniProtKB-KW"/>
</dbReference>
<evidence type="ECO:0000313" key="9">
    <source>
        <dbReference type="Proteomes" id="UP000269708"/>
    </source>
</evidence>
<organism evidence="8 9">
    <name type="scientific">Vulcaniibacterium tengchongense</name>
    <dbReference type="NCBI Taxonomy" id="1273429"/>
    <lineage>
        <taxon>Bacteria</taxon>
        <taxon>Pseudomonadati</taxon>
        <taxon>Pseudomonadota</taxon>
        <taxon>Gammaproteobacteria</taxon>
        <taxon>Lysobacterales</taxon>
        <taxon>Lysobacteraceae</taxon>
        <taxon>Vulcaniibacterium</taxon>
    </lineage>
</organism>
<evidence type="ECO:0000256" key="4">
    <source>
        <dbReference type="ARBA" id="ARBA00022989"/>
    </source>
</evidence>
<sequence length="509" mass="53233">MPLLRFVPLSDRRSRGRTAGDRACPRLGPAVRGRCNRVTGEALAQEGYDARAGTASMEAGYARLRQIPAMTGAVALLLSSGAASAATGTSQAAAVPGGFAAILALAVLGGLVLNLMPCVLPVLSLKVLSLLDAGTSRAHARRHALWYTAGVMVSFAAIGMVIVALQSGGAVIGWGFQLQQPGFVAALALIMVLIGLSMAGLFTLGGGMGRSGQKLLSKTGAAGDFWSGALACVVASPCVAPFMGPALAYAFTASPAAALLVFLALGLGLSLPFLLVGFVPRLARLLPKPGAWMDTLKVVLAYPMLLTAVWLAWLLGKQKGADAVGVVLAAAVILSFGLWLFEQGRWRSQRWRQGLGALVVCASALSVGVVHRMPAAAKDGTRPSQMQGATAYSARDLAQARKEGRNVLVAVTADWCITCIANEQTVLGTSEFRDLLRRTQTLYMKGDWTNDDPKVGEFLRQHQAPGVPLYVLYRGMAEGVVLPQVLTPDIVRSELEGAHRGVGAGRGPE</sequence>
<dbReference type="InterPro" id="IPR036249">
    <property type="entry name" value="Thioredoxin-like_sf"/>
</dbReference>
<evidence type="ECO:0000256" key="6">
    <source>
        <dbReference type="SAM" id="Phobius"/>
    </source>
</evidence>
<dbReference type="GO" id="GO:0015035">
    <property type="term" value="F:protein-disulfide reductase activity"/>
    <property type="evidence" value="ECO:0007669"/>
    <property type="project" value="TreeGrafter"/>
</dbReference>
<dbReference type="Gene3D" id="3.40.30.10">
    <property type="entry name" value="Glutaredoxin"/>
    <property type="match status" value="1"/>
</dbReference>
<feature type="transmembrane region" description="Helical" evidence="6">
    <location>
        <begin position="353"/>
        <end position="373"/>
    </location>
</feature>
<dbReference type="Pfam" id="PF02683">
    <property type="entry name" value="DsbD_TM"/>
    <property type="match status" value="1"/>
</dbReference>
<evidence type="ECO:0000256" key="1">
    <source>
        <dbReference type="ARBA" id="ARBA00004141"/>
    </source>
</evidence>
<evidence type="ECO:0000313" key="8">
    <source>
        <dbReference type="EMBL" id="RPE79987.1"/>
    </source>
</evidence>